<name>A0A9E6RB40_9HYPH</name>
<feature type="compositionally biased region" description="Basic and acidic residues" evidence="1">
    <location>
        <begin position="10"/>
        <end position="22"/>
    </location>
</feature>
<reference evidence="2" key="1">
    <citation type="submission" date="2021-08" db="EMBL/GenBank/DDBJ databases">
        <authorList>
            <person name="Zhang H."/>
            <person name="Xu M."/>
            <person name="Yu Z."/>
            <person name="Yang L."/>
            <person name="Cai Y."/>
        </authorList>
    </citation>
    <scope>NUCLEOTIDE SEQUENCE</scope>
    <source>
        <strain evidence="2">CHL1</strain>
    </source>
</reference>
<dbReference type="AlphaFoldDB" id="A0A9E6RB40"/>
<evidence type="ECO:0000313" key="2">
    <source>
        <dbReference type="EMBL" id="QZO01105.1"/>
    </source>
</evidence>
<dbReference type="KEGG" id="cmet:K6K41_05900"/>
<accession>A0A9E6RB40</accession>
<protein>
    <submittedName>
        <fullName evidence="2">Uncharacterized protein</fullName>
    </submittedName>
</protein>
<dbReference type="EMBL" id="CP081869">
    <property type="protein sequence ID" value="QZO01105.1"/>
    <property type="molecule type" value="Genomic_DNA"/>
</dbReference>
<keyword evidence="3" id="KW-1185">Reference proteome</keyword>
<evidence type="ECO:0000313" key="3">
    <source>
        <dbReference type="Proteomes" id="UP000825701"/>
    </source>
</evidence>
<gene>
    <name evidence="2" type="ORF">K6K41_05900</name>
</gene>
<proteinExistence type="predicted"/>
<feature type="region of interest" description="Disordered" evidence="1">
    <location>
        <begin position="1"/>
        <end position="74"/>
    </location>
</feature>
<dbReference type="Proteomes" id="UP000825701">
    <property type="component" value="Chromosome"/>
</dbReference>
<feature type="compositionally biased region" description="Basic and acidic residues" evidence="1">
    <location>
        <begin position="50"/>
        <end position="74"/>
    </location>
</feature>
<dbReference type="RefSeq" id="WP_261404333.1">
    <property type="nucleotide sequence ID" value="NZ_CP081869.1"/>
</dbReference>
<sequence length="74" mass="8262">MSKIKMPPMRSDETGSHVRSDSPVDLPAQDLDIETLDKKRSEGSADEDGGERHEKRPEGPYKDPADEQKQGKVK</sequence>
<organism evidence="2 3">
    <name type="scientific">Chenggangzhangella methanolivorans</name>
    <dbReference type="NCBI Taxonomy" id="1437009"/>
    <lineage>
        <taxon>Bacteria</taxon>
        <taxon>Pseudomonadati</taxon>
        <taxon>Pseudomonadota</taxon>
        <taxon>Alphaproteobacteria</taxon>
        <taxon>Hyphomicrobiales</taxon>
        <taxon>Methylopilaceae</taxon>
        <taxon>Chenggangzhangella</taxon>
    </lineage>
</organism>
<evidence type="ECO:0000256" key="1">
    <source>
        <dbReference type="SAM" id="MobiDB-lite"/>
    </source>
</evidence>